<dbReference type="GO" id="GO:0005737">
    <property type="term" value="C:cytoplasm"/>
    <property type="evidence" value="ECO:0007669"/>
    <property type="project" value="TreeGrafter"/>
</dbReference>
<reference evidence="5" key="1">
    <citation type="submission" date="2018-05" db="EMBL/GenBank/DDBJ databases">
        <title>Ignatzschineria dubaiensis sp. nov., isolated from necrotic foot tissues of dromedaries (Camelus dromedarius) and associated maggots in Dubai, United Arab Emirates.</title>
        <authorList>
            <person name="Tsang C.C."/>
            <person name="Tang J.Y.M."/>
            <person name="Fong J.Y.H."/>
            <person name="Kinne J."/>
            <person name="Lee H.H."/>
            <person name="Joseph M."/>
            <person name="Jose S."/>
            <person name="Schuster R.K."/>
            <person name="Tang Y."/>
            <person name="Sivakumar S."/>
            <person name="Chen J.H.K."/>
            <person name="Teng J.L.L."/>
            <person name="Lau S.K.P."/>
            <person name="Wernery U."/>
            <person name="Woo P.C.Y."/>
        </authorList>
    </citation>
    <scope>NUCLEOTIDE SEQUENCE [LARGE SCALE GENOMIC DNA]</scope>
    <source>
        <strain evidence="5">KCTC 22644</strain>
    </source>
</reference>
<comment type="caution">
    <text evidence="4">The sequence shown here is derived from an EMBL/GenBank/DDBJ whole genome shotgun (WGS) entry which is preliminary data.</text>
</comment>
<evidence type="ECO:0000313" key="4">
    <source>
        <dbReference type="EMBL" id="PWD81207.1"/>
    </source>
</evidence>
<dbReference type="AlphaFoldDB" id="A0A2U2AF01"/>
<feature type="domain" description="Thiamine phosphate synthase/TenI" evidence="3">
    <location>
        <begin position="10"/>
        <end position="194"/>
    </location>
</feature>
<comment type="pathway">
    <text evidence="1">Cofactor biosynthesis; thiamine diphosphate biosynthesis.</text>
</comment>
<name>A0A2U2AF01_9GAMM</name>
<dbReference type="Gene3D" id="3.20.20.70">
    <property type="entry name" value="Aldolase class I"/>
    <property type="match status" value="1"/>
</dbReference>
<evidence type="ECO:0000313" key="5">
    <source>
        <dbReference type="Proteomes" id="UP000245020"/>
    </source>
</evidence>
<dbReference type="EMBL" id="QEWQ01000003">
    <property type="protein sequence ID" value="PWD81207.1"/>
    <property type="molecule type" value="Genomic_DNA"/>
</dbReference>
<dbReference type="PANTHER" id="PTHR20857:SF15">
    <property type="entry name" value="THIAMINE-PHOSPHATE SYNTHASE"/>
    <property type="match status" value="1"/>
</dbReference>
<dbReference type="OrthoDB" id="9789949at2"/>
<keyword evidence="5" id="KW-1185">Reference proteome</keyword>
<dbReference type="Pfam" id="PF02581">
    <property type="entry name" value="TMP-TENI"/>
    <property type="match status" value="1"/>
</dbReference>
<sequence length="237" mass="26385">MLQSLQLHAVTRDIPTIADQALVAHIVALSPYVDAIQLREKSRSPKALALLIERLLQADVPADKFIINDRADIALAFGIQKVHLTEQSLPLSRLEAAFPTLQWGRSFHSVNAVEKQLSHYDYGYLGHIFPTEAKEYAPLGVDYLQLAYEAINAECRLNGGNKASAGKLIAIGGINLGNVESLFPFADGIALMSTLFPLRDYRLDTDQAVRQAAQFQQILTKKEEREKRDKRSDNDDT</sequence>
<evidence type="ECO:0000256" key="1">
    <source>
        <dbReference type="ARBA" id="ARBA00004948"/>
    </source>
</evidence>
<organism evidence="4 5">
    <name type="scientific">Ignatzschineria ureiclastica</name>
    <dbReference type="NCBI Taxonomy" id="472582"/>
    <lineage>
        <taxon>Bacteria</taxon>
        <taxon>Pseudomonadati</taxon>
        <taxon>Pseudomonadota</taxon>
        <taxon>Gammaproteobacteria</taxon>
        <taxon>Cardiobacteriales</taxon>
        <taxon>Ignatzschineriaceae</taxon>
        <taxon>Ignatzschineria</taxon>
    </lineage>
</organism>
<dbReference type="PANTHER" id="PTHR20857">
    <property type="entry name" value="THIAMINE-PHOSPHATE PYROPHOSPHORYLASE"/>
    <property type="match status" value="1"/>
</dbReference>
<dbReference type="CDD" id="cd00564">
    <property type="entry name" value="TMP_TenI"/>
    <property type="match status" value="1"/>
</dbReference>
<accession>A0A2U2AF01</accession>
<keyword evidence="2" id="KW-0784">Thiamine biosynthesis</keyword>
<evidence type="ECO:0000256" key="2">
    <source>
        <dbReference type="ARBA" id="ARBA00022977"/>
    </source>
</evidence>
<dbReference type="InterPro" id="IPR013785">
    <property type="entry name" value="Aldolase_TIM"/>
</dbReference>
<proteinExistence type="predicted"/>
<evidence type="ECO:0000259" key="3">
    <source>
        <dbReference type="Pfam" id="PF02581"/>
    </source>
</evidence>
<dbReference type="InterPro" id="IPR036206">
    <property type="entry name" value="ThiamineP_synth_sf"/>
</dbReference>
<dbReference type="RefSeq" id="WP_109189104.1">
    <property type="nucleotide sequence ID" value="NZ_BMYA01000003.1"/>
</dbReference>
<gene>
    <name evidence="4" type="ORF">DC083_04780</name>
</gene>
<dbReference type="GO" id="GO:0004789">
    <property type="term" value="F:thiamine-phosphate diphosphorylase activity"/>
    <property type="evidence" value="ECO:0007669"/>
    <property type="project" value="TreeGrafter"/>
</dbReference>
<dbReference type="Proteomes" id="UP000245020">
    <property type="component" value="Unassembled WGS sequence"/>
</dbReference>
<dbReference type="SUPFAM" id="SSF51391">
    <property type="entry name" value="Thiamin phosphate synthase"/>
    <property type="match status" value="1"/>
</dbReference>
<protein>
    <submittedName>
        <fullName evidence="4">Thiamine phosphate synthase</fullName>
    </submittedName>
</protein>
<dbReference type="InterPro" id="IPR022998">
    <property type="entry name" value="ThiamineP_synth_TenI"/>
</dbReference>
<dbReference type="GO" id="GO:0009228">
    <property type="term" value="P:thiamine biosynthetic process"/>
    <property type="evidence" value="ECO:0007669"/>
    <property type="project" value="UniProtKB-KW"/>
</dbReference>